<dbReference type="PANTHER" id="PTHR37306:SF1">
    <property type="entry name" value="COLICIN V PRODUCTION PROTEIN"/>
    <property type="match status" value="1"/>
</dbReference>
<feature type="transmembrane region" description="Helical" evidence="5">
    <location>
        <begin position="65"/>
        <end position="86"/>
    </location>
</feature>
<evidence type="ECO:0000256" key="1">
    <source>
        <dbReference type="ARBA" id="ARBA00004141"/>
    </source>
</evidence>
<dbReference type="Proteomes" id="UP001139462">
    <property type="component" value="Unassembled WGS sequence"/>
</dbReference>
<name>A0A9X1U2M3_9FLAO</name>
<keyword evidence="2 5" id="KW-0812">Transmembrane</keyword>
<dbReference type="RefSeq" id="WP_237606444.1">
    <property type="nucleotide sequence ID" value="NZ_JAIRBB010000001.1"/>
</dbReference>
<feature type="transmembrane region" description="Helical" evidence="5">
    <location>
        <begin position="98"/>
        <end position="122"/>
    </location>
</feature>
<evidence type="ECO:0000256" key="2">
    <source>
        <dbReference type="ARBA" id="ARBA00022692"/>
    </source>
</evidence>
<keyword evidence="4 5" id="KW-0472">Membrane</keyword>
<gene>
    <name evidence="6" type="ORF">K8344_01185</name>
</gene>
<evidence type="ECO:0000256" key="3">
    <source>
        <dbReference type="ARBA" id="ARBA00022989"/>
    </source>
</evidence>
<dbReference type="GO" id="GO:0009403">
    <property type="term" value="P:toxin biosynthetic process"/>
    <property type="evidence" value="ECO:0007669"/>
    <property type="project" value="InterPro"/>
</dbReference>
<sequence length="182" mass="20414">MNTIDIVVGIILIIAFFMGFRKGILKTLASLIGLVASVYGAMYFSDYARVYVERWFDWSNDLTSLASFLITFMVIMVVFSLLGRVLTKVANFAMMGIFNKLFGGVFNALKFAFLISVIFMFVNASENYSILSPKEREASVLYEPVASIAPAILPTILKEVDELDIDMPEINSPFEEKEDSIQ</sequence>
<organism evidence="6 7">
    <name type="scientific">Aequorivita xiaoshiensis</name>
    <dbReference type="NCBI Taxonomy" id="2874476"/>
    <lineage>
        <taxon>Bacteria</taxon>
        <taxon>Pseudomonadati</taxon>
        <taxon>Bacteroidota</taxon>
        <taxon>Flavobacteriia</taxon>
        <taxon>Flavobacteriales</taxon>
        <taxon>Flavobacteriaceae</taxon>
        <taxon>Aequorivita</taxon>
    </lineage>
</organism>
<evidence type="ECO:0000256" key="4">
    <source>
        <dbReference type="ARBA" id="ARBA00023136"/>
    </source>
</evidence>
<reference evidence="6" key="1">
    <citation type="submission" date="2021-09" db="EMBL/GenBank/DDBJ databases">
        <title>Genome of Aequorivita sp. strain F64183.</title>
        <authorList>
            <person name="Wang Y."/>
        </authorList>
    </citation>
    <scope>NUCLEOTIDE SEQUENCE</scope>
    <source>
        <strain evidence="6">F64183</strain>
    </source>
</reference>
<feature type="transmembrane region" description="Helical" evidence="5">
    <location>
        <begin position="6"/>
        <end position="21"/>
    </location>
</feature>
<dbReference type="PANTHER" id="PTHR37306">
    <property type="entry name" value="COLICIN V PRODUCTION PROTEIN"/>
    <property type="match status" value="1"/>
</dbReference>
<keyword evidence="7" id="KW-1185">Reference proteome</keyword>
<dbReference type="AlphaFoldDB" id="A0A9X1U2M3"/>
<feature type="transmembrane region" description="Helical" evidence="5">
    <location>
        <begin position="28"/>
        <end position="45"/>
    </location>
</feature>
<accession>A0A9X1U2M3</accession>
<dbReference type="EMBL" id="JAIRBB010000001">
    <property type="protein sequence ID" value="MCG2429719.1"/>
    <property type="molecule type" value="Genomic_DNA"/>
</dbReference>
<comment type="caution">
    <text evidence="6">The sequence shown here is derived from an EMBL/GenBank/DDBJ whole genome shotgun (WGS) entry which is preliminary data.</text>
</comment>
<evidence type="ECO:0000313" key="7">
    <source>
        <dbReference type="Proteomes" id="UP001139462"/>
    </source>
</evidence>
<dbReference type="InterPro" id="IPR003825">
    <property type="entry name" value="Colicin-V_CvpA"/>
</dbReference>
<comment type="subcellular location">
    <subcellularLocation>
        <location evidence="1">Membrane</location>
        <topology evidence="1">Multi-pass membrane protein</topology>
    </subcellularLocation>
</comment>
<proteinExistence type="predicted"/>
<dbReference type="Pfam" id="PF02674">
    <property type="entry name" value="Colicin_V"/>
    <property type="match status" value="1"/>
</dbReference>
<dbReference type="GO" id="GO:0016020">
    <property type="term" value="C:membrane"/>
    <property type="evidence" value="ECO:0007669"/>
    <property type="project" value="UniProtKB-SubCell"/>
</dbReference>
<evidence type="ECO:0000313" key="6">
    <source>
        <dbReference type="EMBL" id="MCG2429719.1"/>
    </source>
</evidence>
<keyword evidence="3 5" id="KW-1133">Transmembrane helix</keyword>
<protein>
    <submittedName>
        <fullName evidence="6">CvpA family protein</fullName>
    </submittedName>
</protein>
<evidence type="ECO:0000256" key="5">
    <source>
        <dbReference type="SAM" id="Phobius"/>
    </source>
</evidence>